<keyword evidence="1" id="KW-0560">Oxidoreductase</keyword>
<comment type="caution">
    <text evidence="3">The sequence shown here is derived from an EMBL/GenBank/DDBJ whole genome shotgun (WGS) entry which is preliminary data.</text>
</comment>
<dbReference type="InParanoid" id="B4D002"/>
<dbReference type="GO" id="GO:0016491">
    <property type="term" value="F:oxidoreductase activity"/>
    <property type="evidence" value="ECO:0007669"/>
    <property type="project" value="UniProtKB-KW"/>
</dbReference>
<dbReference type="SUPFAM" id="SSF51430">
    <property type="entry name" value="NAD(P)-linked oxidoreductase"/>
    <property type="match status" value="1"/>
</dbReference>
<dbReference type="eggNOG" id="COG0667">
    <property type="taxonomic scope" value="Bacteria"/>
</dbReference>
<dbReference type="InterPro" id="IPR050523">
    <property type="entry name" value="AKR_Detox_Biosynth"/>
</dbReference>
<gene>
    <name evidence="3" type="ORF">CfE428DRAFT_2240</name>
</gene>
<proteinExistence type="predicted"/>
<dbReference type="STRING" id="497964.CfE428DRAFT_2240"/>
<keyword evidence="4" id="KW-1185">Reference proteome</keyword>
<dbReference type="RefSeq" id="WP_006979565.1">
    <property type="nucleotide sequence ID" value="NZ_ABVL01000005.1"/>
</dbReference>
<dbReference type="InterPro" id="IPR020471">
    <property type="entry name" value="AKR"/>
</dbReference>
<dbReference type="GO" id="GO:0005829">
    <property type="term" value="C:cytosol"/>
    <property type="evidence" value="ECO:0007669"/>
    <property type="project" value="UniProtKB-ARBA"/>
</dbReference>
<dbReference type="AlphaFoldDB" id="B4D002"/>
<name>B4D002_9BACT</name>
<dbReference type="InterPro" id="IPR036812">
    <property type="entry name" value="NAD(P)_OxRdtase_dom_sf"/>
</dbReference>
<dbReference type="EMBL" id="ABVL01000005">
    <property type="protein sequence ID" value="EDY20316.1"/>
    <property type="molecule type" value="Genomic_DNA"/>
</dbReference>
<dbReference type="PROSITE" id="PS00062">
    <property type="entry name" value="ALDOKETO_REDUCTASE_2"/>
    <property type="match status" value="1"/>
</dbReference>
<protein>
    <submittedName>
        <fullName evidence="3">Aldo/keto reductase</fullName>
    </submittedName>
</protein>
<dbReference type="Gene3D" id="3.20.20.100">
    <property type="entry name" value="NADP-dependent oxidoreductase domain"/>
    <property type="match status" value="1"/>
</dbReference>
<dbReference type="FunCoup" id="B4D002">
    <property type="interactions" value="449"/>
</dbReference>
<dbReference type="Pfam" id="PF00248">
    <property type="entry name" value="Aldo_ket_red"/>
    <property type="match status" value="1"/>
</dbReference>
<organism evidence="3 4">
    <name type="scientific">Chthoniobacter flavus Ellin428</name>
    <dbReference type="NCBI Taxonomy" id="497964"/>
    <lineage>
        <taxon>Bacteria</taxon>
        <taxon>Pseudomonadati</taxon>
        <taxon>Verrucomicrobiota</taxon>
        <taxon>Spartobacteria</taxon>
        <taxon>Chthoniobacterales</taxon>
        <taxon>Chthoniobacteraceae</taxon>
        <taxon>Chthoniobacter</taxon>
    </lineage>
</organism>
<reference evidence="3 4" key="1">
    <citation type="journal article" date="2011" name="J. Bacteriol.">
        <title>Genome sequence of Chthoniobacter flavus Ellin428, an aerobic heterotrophic soil bacterium.</title>
        <authorList>
            <person name="Kant R."/>
            <person name="van Passel M.W."/>
            <person name="Palva A."/>
            <person name="Lucas S."/>
            <person name="Lapidus A."/>
            <person name="Glavina Del Rio T."/>
            <person name="Dalin E."/>
            <person name="Tice H."/>
            <person name="Bruce D."/>
            <person name="Goodwin L."/>
            <person name="Pitluck S."/>
            <person name="Larimer F.W."/>
            <person name="Land M.L."/>
            <person name="Hauser L."/>
            <person name="Sangwan P."/>
            <person name="de Vos W.M."/>
            <person name="Janssen P.H."/>
            <person name="Smidt H."/>
        </authorList>
    </citation>
    <scope>NUCLEOTIDE SEQUENCE [LARGE SCALE GENOMIC DNA]</scope>
    <source>
        <strain evidence="3 4">Ellin428</strain>
    </source>
</reference>
<feature type="domain" description="NADP-dependent oxidoreductase" evidence="2">
    <location>
        <begin position="16"/>
        <end position="322"/>
    </location>
</feature>
<evidence type="ECO:0000259" key="2">
    <source>
        <dbReference type="Pfam" id="PF00248"/>
    </source>
</evidence>
<evidence type="ECO:0000256" key="1">
    <source>
        <dbReference type="ARBA" id="ARBA00023002"/>
    </source>
</evidence>
<dbReference type="PRINTS" id="PR00069">
    <property type="entry name" value="ALDKETRDTASE"/>
</dbReference>
<evidence type="ECO:0000313" key="4">
    <source>
        <dbReference type="Proteomes" id="UP000005824"/>
    </source>
</evidence>
<dbReference type="CDD" id="cd19091">
    <property type="entry name" value="AKR_PsAKR"/>
    <property type="match status" value="1"/>
</dbReference>
<dbReference type="InterPro" id="IPR023210">
    <property type="entry name" value="NADP_OxRdtase_dom"/>
</dbReference>
<sequence length="345" mass="37863">MEYRLLGGSGLKVPVLTLGTGTFGGKGHVMFNAWGHTEGQEATRLVDIALEAGVNMFDSADVYSEGNSETVLGQAIAGRRDQVLISTKATFRSGEGPNDVGSSRHHLTRAVEGSLRRLGTDYIDLFQLHAYDAQTPHEEVLGTLDDLVRAGKIRYVGVSNFSGWHLMKALAVSEKYGLPRYVAHQAYYSLVGRDYEWELMPLGLDQKVGAVVWSPLGWARLTGKIRRGHPAPEVSRLKDPLNLEKGPQVSEEYLYKVVDAIDAIAAETGKTVPQIALNWVLQRPTVSTIIIGARNEEQLRANLGAVGWNLTPEQVAKLDEASAVPRAYPYWHQAGFAERNPFPTS</sequence>
<dbReference type="InterPro" id="IPR018170">
    <property type="entry name" value="Aldo/ket_reductase_CS"/>
</dbReference>
<dbReference type="PANTHER" id="PTHR43364">
    <property type="entry name" value="NADH-SPECIFIC METHYLGLYOXAL REDUCTASE-RELATED"/>
    <property type="match status" value="1"/>
</dbReference>
<dbReference type="FunFam" id="3.20.20.100:FF:000004">
    <property type="entry name" value="Oxidoreductase, aldo/keto reductase"/>
    <property type="match status" value="1"/>
</dbReference>
<dbReference type="PANTHER" id="PTHR43364:SF18">
    <property type="entry name" value="OXIDOREDUCTASE"/>
    <property type="match status" value="1"/>
</dbReference>
<evidence type="ECO:0000313" key="3">
    <source>
        <dbReference type="EMBL" id="EDY20316.1"/>
    </source>
</evidence>
<accession>B4D002</accession>
<dbReference type="Proteomes" id="UP000005824">
    <property type="component" value="Unassembled WGS sequence"/>
</dbReference>